<protein>
    <submittedName>
        <fullName evidence="2">Uncharacterized protein</fullName>
    </submittedName>
</protein>
<dbReference type="EMBL" id="JAYKXH010000021">
    <property type="protein sequence ID" value="KAK7130352.1"/>
    <property type="molecule type" value="Genomic_DNA"/>
</dbReference>
<feature type="compositionally biased region" description="Polar residues" evidence="1">
    <location>
        <begin position="69"/>
        <end position="82"/>
    </location>
</feature>
<name>A0AAN9CDY6_9TELE</name>
<dbReference type="AlphaFoldDB" id="A0AAN9CDY6"/>
<feature type="compositionally biased region" description="Polar residues" evidence="1">
    <location>
        <begin position="8"/>
        <end position="18"/>
    </location>
</feature>
<sequence length="82" mass="8574">MAEGIPGGTSSETVTPEDSSAFIKYSDGKICLLEPPVPTEPQSVDDGDEETVSAATERPTESVEEQQEDGPSTSGAQMNTVQ</sequence>
<organism evidence="2 3">
    <name type="scientific">Phoxinus phoxinus</name>
    <name type="common">Eurasian minnow</name>
    <dbReference type="NCBI Taxonomy" id="58324"/>
    <lineage>
        <taxon>Eukaryota</taxon>
        <taxon>Metazoa</taxon>
        <taxon>Chordata</taxon>
        <taxon>Craniata</taxon>
        <taxon>Vertebrata</taxon>
        <taxon>Euteleostomi</taxon>
        <taxon>Actinopterygii</taxon>
        <taxon>Neopterygii</taxon>
        <taxon>Teleostei</taxon>
        <taxon>Ostariophysi</taxon>
        <taxon>Cypriniformes</taxon>
        <taxon>Leuciscidae</taxon>
        <taxon>Phoxininae</taxon>
        <taxon>Phoxinus</taxon>
    </lineage>
</organism>
<evidence type="ECO:0000313" key="2">
    <source>
        <dbReference type="EMBL" id="KAK7130352.1"/>
    </source>
</evidence>
<dbReference type="Proteomes" id="UP001364617">
    <property type="component" value="Unassembled WGS sequence"/>
</dbReference>
<reference evidence="2 3" key="1">
    <citation type="submission" date="2024-02" db="EMBL/GenBank/DDBJ databases">
        <title>Chromosome-level genome assembly of the Eurasian Minnow (Phoxinus phoxinus).</title>
        <authorList>
            <person name="Oriowo T.O."/>
            <person name="Martin S."/>
            <person name="Stange M."/>
            <person name="Chrysostomakis Y."/>
            <person name="Brown T."/>
            <person name="Winkler S."/>
            <person name="Kukowka S."/>
            <person name="Myers E.W."/>
            <person name="Bohne A."/>
        </authorList>
    </citation>
    <scope>NUCLEOTIDE SEQUENCE [LARGE SCALE GENOMIC DNA]</scope>
    <source>
        <strain evidence="2">ZFMK-TIS-60720</strain>
        <tissue evidence="2">Whole Organism</tissue>
    </source>
</reference>
<keyword evidence="3" id="KW-1185">Reference proteome</keyword>
<feature type="region of interest" description="Disordered" evidence="1">
    <location>
        <begin position="1"/>
        <end position="21"/>
    </location>
</feature>
<comment type="caution">
    <text evidence="2">The sequence shown here is derived from an EMBL/GenBank/DDBJ whole genome shotgun (WGS) entry which is preliminary data.</text>
</comment>
<accession>A0AAN9CDY6</accession>
<evidence type="ECO:0000256" key="1">
    <source>
        <dbReference type="SAM" id="MobiDB-lite"/>
    </source>
</evidence>
<feature type="region of interest" description="Disordered" evidence="1">
    <location>
        <begin position="33"/>
        <end position="82"/>
    </location>
</feature>
<gene>
    <name evidence="2" type="ORF">R3I93_019853</name>
</gene>
<proteinExistence type="predicted"/>
<evidence type="ECO:0000313" key="3">
    <source>
        <dbReference type="Proteomes" id="UP001364617"/>
    </source>
</evidence>